<dbReference type="Proteomes" id="UP000015502">
    <property type="component" value="Chromosome"/>
</dbReference>
<dbReference type="HOGENOM" id="CLU_158400_0_0_2"/>
<sequence>MGETLELLRTVIKEIREDGFEPKVALVGPKFAEKAAKELKTLGLNVYVIKELNCDAIIADPRFLGHLRKASRRISLEPLREEKEMWEEIREIGEL</sequence>
<dbReference type="Pfam" id="PF08967">
    <property type="entry name" value="ENCP4"/>
    <property type="match status" value="1"/>
</dbReference>
<evidence type="ECO:0000313" key="1">
    <source>
        <dbReference type="EMBL" id="EHR79709.1"/>
    </source>
</evidence>
<dbReference type="OrthoDB" id="86177at2157"/>
<proteinExistence type="predicted"/>
<dbReference type="EMBL" id="CP006670">
    <property type="protein sequence ID" value="EHR79709.1"/>
    <property type="molecule type" value="Genomic_DNA"/>
</dbReference>
<dbReference type="STRING" id="523849.OCC_00592"/>
<keyword evidence="2" id="KW-1185">Reference proteome</keyword>
<dbReference type="GeneID" id="16548351"/>
<evidence type="ECO:0008006" key="3">
    <source>
        <dbReference type="Google" id="ProtNLM"/>
    </source>
</evidence>
<reference evidence="1 2" key="1">
    <citation type="journal article" date="2012" name="J. Bacteriol.">
        <title>Genome sequence of the model hyperthermophilic archaeon Thermococcus litoralis NS-C.</title>
        <authorList>
            <person name="Gardner A.F."/>
            <person name="Kumar S."/>
            <person name="Perler F.B."/>
        </authorList>
    </citation>
    <scope>NUCLEOTIDE SEQUENCE [LARGE SCALE GENOMIC DNA]</scope>
    <source>
        <strain evidence="2">ATCC 51850 / DSM 5473 / JCM 8560 / NS-C</strain>
    </source>
</reference>
<dbReference type="Gene3D" id="3.30.2320.10">
    <property type="entry name" value="hypothetical protein PF0899 domain"/>
    <property type="match status" value="1"/>
</dbReference>
<gene>
    <name evidence="1" type="ORF">OCC_00592</name>
</gene>
<dbReference type="AlphaFoldDB" id="H3ZK19"/>
<dbReference type="SUPFAM" id="SSF111057">
    <property type="entry name" value="Hypothetical protein PF0899"/>
    <property type="match status" value="1"/>
</dbReference>
<organism evidence="1 2">
    <name type="scientific">Thermococcus litoralis (strain ATCC 51850 / DSM 5473 / JCM 8560 / NS-C)</name>
    <dbReference type="NCBI Taxonomy" id="523849"/>
    <lineage>
        <taxon>Archaea</taxon>
        <taxon>Methanobacteriati</taxon>
        <taxon>Methanobacteriota</taxon>
        <taxon>Thermococci</taxon>
        <taxon>Thermococcales</taxon>
        <taxon>Thermococcaceae</taxon>
        <taxon>Thermococcus</taxon>
    </lineage>
</organism>
<name>H3ZK19_THELN</name>
<protein>
    <recommendedName>
        <fullName evidence="3">DUF1884 domain-containing protein</fullName>
    </recommendedName>
</protein>
<dbReference type="InterPro" id="IPR014418">
    <property type="entry name" value="ENCP4"/>
</dbReference>
<evidence type="ECO:0000313" key="2">
    <source>
        <dbReference type="Proteomes" id="UP000015502"/>
    </source>
</evidence>
<dbReference type="NCBIfam" id="NF041191">
    <property type="entry name" value="encap_f4b"/>
    <property type="match status" value="1"/>
</dbReference>
<dbReference type="PIRSF" id="PIRSF004604">
    <property type="entry name" value="UCP004604"/>
    <property type="match status" value="1"/>
</dbReference>
<dbReference type="KEGG" id="tlt:OCC_00592"/>
<dbReference type="PaxDb" id="523849-OCC_00592"/>
<dbReference type="RefSeq" id="WP_004066384.1">
    <property type="nucleotide sequence ID" value="NC_022084.1"/>
</dbReference>
<dbReference type="InterPro" id="IPR036216">
    <property type="entry name" value="ENCP4_sf"/>
</dbReference>
<accession>H3ZK19</accession>